<keyword evidence="4" id="KW-1185">Reference proteome</keyword>
<comment type="caution">
    <text evidence="3">The sequence shown here is derived from an EMBL/GenBank/DDBJ whole genome shotgun (WGS) entry which is preliminary data.</text>
</comment>
<organism evidence="3 4">
    <name type="scientific">Neocucurbitaria cava</name>
    <dbReference type="NCBI Taxonomy" id="798079"/>
    <lineage>
        <taxon>Eukaryota</taxon>
        <taxon>Fungi</taxon>
        <taxon>Dikarya</taxon>
        <taxon>Ascomycota</taxon>
        <taxon>Pezizomycotina</taxon>
        <taxon>Dothideomycetes</taxon>
        <taxon>Pleosporomycetidae</taxon>
        <taxon>Pleosporales</taxon>
        <taxon>Pleosporineae</taxon>
        <taxon>Cucurbitariaceae</taxon>
        <taxon>Neocucurbitaria</taxon>
    </lineage>
</organism>
<dbReference type="GO" id="GO:0004300">
    <property type="term" value="F:enoyl-CoA hydratase activity"/>
    <property type="evidence" value="ECO:0007669"/>
    <property type="project" value="TreeGrafter"/>
</dbReference>
<dbReference type="InterPro" id="IPR054357">
    <property type="entry name" value="MFE-2_N"/>
</dbReference>
<dbReference type="GO" id="GO:0003857">
    <property type="term" value="F:(3S)-3-hydroxyacyl-CoA dehydrogenase (NAD+) activity"/>
    <property type="evidence" value="ECO:0007669"/>
    <property type="project" value="TreeGrafter"/>
</dbReference>
<dbReference type="InterPro" id="IPR002539">
    <property type="entry name" value="MaoC-like_dom"/>
</dbReference>
<evidence type="ECO:0000259" key="2">
    <source>
        <dbReference type="Pfam" id="PF22622"/>
    </source>
</evidence>
<dbReference type="CDD" id="cd03448">
    <property type="entry name" value="HDE_HSD"/>
    <property type="match status" value="1"/>
</dbReference>
<dbReference type="Proteomes" id="UP001140560">
    <property type="component" value="Unassembled WGS sequence"/>
</dbReference>
<sequence length="326" mass="35187">MPSFAYNLLSITMPPPPSTIGLPTIKTLSWSITTSYNVSQIISYNLALGALGTNLALVYEGHPTFHALPTFGAVHGIAVMGLVHRAMSDFLPNFQGHNHVHGEHYLKLVRPYPIPTAASGIEEIKLKTTAKVVDVVGKGPMSVLIIVDIVTVEERSGEVVCENEWLGFVRKVPSKGANTHQLDRGVRSTLHAMPQRAPDKVLTHKTSPEQAALYRAASGDLNALHIDPATAKSAGFPAPLLTGTCTLGIGVRHVVEAFADGNVGRFKSVKVRLSKPVFAALSEEVRTEMWRDGGRVLFRMVVGNGEEEKVVMSQGAVEMREDGAKL</sequence>
<dbReference type="GO" id="GO:0006635">
    <property type="term" value="P:fatty acid beta-oxidation"/>
    <property type="evidence" value="ECO:0007669"/>
    <property type="project" value="TreeGrafter"/>
</dbReference>
<dbReference type="EMBL" id="JAPEUY010000003">
    <property type="protein sequence ID" value="KAJ4374867.1"/>
    <property type="molecule type" value="Genomic_DNA"/>
</dbReference>
<dbReference type="PANTHER" id="PTHR13078">
    <property type="entry name" value="PEROXISOMAL MULTIFUNCTIONAL ENZYME TYPE 2-RELATED"/>
    <property type="match status" value="1"/>
</dbReference>
<name>A0A9W8YGJ4_9PLEO</name>
<evidence type="ECO:0000259" key="1">
    <source>
        <dbReference type="Pfam" id="PF01575"/>
    </source>
</evidence>
<dbReference type="GO" id="GO:0044594">
    <property type="term" value="F:17-beta-hydroxysteroid dehydrogenase (NAD+) activity"/>
    <property type="evidence" value="ECO:0007669"/>
    <property type="project" value="TreeGrafter"/>
</dbReference>
<protein>
    <recommendedName>
        <fullName evidence="5">MaoC-like domain-containing protein</fullName>
    </recommendedName>
</protein>
<feature type="domain" description="Peroxisomal multifunctional enzyme type 2-like N-terminal" evidence="2">
    <location>
        <begin position="35"/>
        <end position="170"/>
    </location>
</feature>
<feature type="domain" description="MaoC-like" evidence="1">
    <location>
        <begin position="193"/>
        <end position="305"/>
    </location>
</feature>
<reference evidence="3" key="1">
    <citation type="submission" date="2022-10" db="EMBL/GenBank/DDBJ databases">
        <title>Tapping the CABI collections for fungal endophytes: first genome assemblies for Collariella, Neodidymelliopsis, Ascochyta clinopodiicola, Didymella pomorum, Didymosphaeria variabile, Neocosmospora piperis and Neocucurbitaria cava.</title>
        <authorList>
            <person name="Hill R."/>
        </authorList>
    </citation>
    <scope>NUCLEOTIDE SEQUENCE</scope>
    <source>
        <strain evidence="3">IMI 356814</strain>
    </source>
</reference>
<evidence type="ECO:0000313" key="4">
    <source>
        <dbReference type="Proteomes" id="UP001140560"/>
    </source>
</evidence>
<dbReference type="Gene3D" id="3.10.129.10">
    <property type="entry name" value="Hotdog Thioesterase"/>
    <property type="match status" value="2"/>
</dbReference>
<proteinExistence type="predicted"/>
<dbReference type="GO" id="GO:0005777">
    <property type="term" value="C:peroxisome"/>
    <property type="evidence" value="ECO:0007669"/>
    <property type="project" value="TreeGrafter"/>
</dbReference>
<dbReference type="AlphaFoldDB" id="A0A9W8YGJ4"/>
<gene>
    <name evidence="3" type="ORF">N0V83_001945</name>
</gene>
<evidence type="ECO:0000313" key="3">
    <source>
        <dbReference type="EMBL" id="KAJ4374867.1"/>
    </source>
</evidence>
<dbReference type="Pfam" id="PF01575">
    <property type="entry name" value="MaoC_dehydratas"/>
    <property type="match status" value="1"/>
</dbReference>
<dbReference type="SUPFAM" id="SSF54637">
    <property type="entry name" value="Thioesterase/thiol ester dehydrase-isomerase"/>
    <property type="match status" value="2"/>
</dbReference>
<accession>A0A9W8YGJ4</accession>
<evidence type="ECO:0008006" key="5">
    <source>
        <dbReference type="Google" id="ProtNLM"/>
    </source>
</evidence>
<dbReference type="PANTHER" id="PTHR13078:SF56">
    <property type="entry name" value="PEROXISOMAL MULTIFUNCTIONAL ENZYME TYPE 2"/>
    <property type="match status" value="1"/>
</dbReference>
<dbReference type="InterPro" id="IPR029069">
    <property type="entry name" value="HotDog_dom_sf"/>
</dbReference>
<dbReference type="OrthoDB" id="3592703at2759"/>
<dbReference type="Pfam" id="PF22622">
    <property type="entry name" value="MFE-2_hydrat-2_N"/>
    <property type="match status" value="1"/>
</dbReference>